<dbReference type="FunFam" id="1.10.10.10:FF:000001">
    <property type="entry name" value="LysR family transcriptional regulator"/>
    <property type="match status" value="1"/>
</dbReference>
<feature type="domain" description="HTH lysR-type" evidence="6">
    <location>
        <begin position="35"/>
        <end position="92"/>
    </location>
</feature>
<dbReference type="EMBL" id="CP021108">
    <property type="protein sequence ID" value="ARP81731.1"/>
    <property type="molecule type" value="Genomic_DNA"/>
</dbReference>
<evidence type="ECO:0000313" key="7">
    <source>
        <dbReference type="EMBL" id="ARP81731.1"/>
    </source>
</evidence>
<dbReference type="InterPro" id="IPR036388">
    <property type="entry name" value="WH-like_DNA-bd_sf"/>
</dbReference>
<reference evidence="7 8" key="1">
    <citation type="submission" date="2017-05" db="EMBL/GenBank/DDBJ databases">
        <title>Complete and WGS of Bordetella genogroups.</title>
        <authorList>
            <person name="Spilker T."/>
            <person name="LiPuma J."/>
        </authorList>
    </citation>
    <scope>NUCLEOTIDE SEQUENCE [LARGE SCALE GENOMIC DNA]</scope>
    <source>
        <strain evidence="7 8">AU19157</strain>
    </source>
</reference>
<dbReference type="Pfam" id="PF00126">
    <property type="entry name" value="HTH_1"/>
    <property type="match status" value="1"/>
</dbReference>
<dbReference type="KEGG" id="bgv:CAL12_13520"/>
<dbReference type="PANTHER" id="PTHR30537:SF5">
    <property type="entry name" value="HTH-TYPE TRANSCRIPTIONAL ACTIVATOR TTDR-RELATED"/>
    <property type="match status" value="1"/>
</dbReference>
<dbReference type="CDD" id="cd08422">
    <property type="entry name" value="PBP2_CrgA_like"/>
    <property type="match status" value="1"/>
</dbReference>
<dbReference type="PRINTS" id="PR00039">
    <property type="entry name" value="HTHLYSR"/>
</dbReference>
<dbReference type="Proteomes" id="UP000194151">
    <property type="component" value="Chromosome"/>
</dbReference>
<dbReference type="AlphaFoldDB" id="A0A1W6YL30"/>
<keyword evidence="3" id="KW-0238">DNA-binding</keyword>
<dbReference type="GO" id="GO:0003700">
    <property type="term" value="F:DNA-binding transcription factor activity"/>
    <property type="evidence" value="ECO:0007669"/>
    <property type="project" value="InterPro"/>
</dbReference>
<feature type="region of interest" description="Disordered" evidence="5">
    <location>
        <begin position="1"/>
        <end position="33"/>
    </location>
</feature>
<evidence type="ECO:0000256" key="4">
    <source>
        <dbReference type="ARBA" id="ARBA00023163"/>
    </source>
</evidence>
<evidence type="ECO:0000256" key="5">
    <source>
        <dbReference type="SAM" id="MobiDB-lite"/>
    </source>
</evidence>
<evidence type="ECO:0000256" key="2">
    <source>
        <dbReference type="ARBA" id="ARBA00023015"/>
    </source>
</evidence>
<feature type="compositionally biased region" description="Basic and acidic residues" evidence="5">
    <location>
        <begin position="1"/>
        <end position="10"/>
    </location>
</feature>
<evidence type="ECO:0000259" key="6">
    <source>
        <dbReference type="PROSITE" id="PS50931"/>
    </source>
</evidence>
<evidence type="ECO:0000256" key="3">
    <source>
        <dbReference type="ARBA" id="ARBA00023125"/>
    </source>
</evidence>
<keyword evidence="2" id="KW-0805">Transcription regulation</keyword>
<dbReference type="Gene3D" id="1.10.10.10">
    <property type="entry name" value="Winged helix-like DNA-binding domain superfamily/Winged helix DNA-binding domain"/>
    <property type="match status" value="1"/>
</dbReference>
<dbReference type="PANTHER" id="PTHR30537">
    <property type="entry name" value="HTH-TYPE TRANSCRIPTIONAL REGULATOR"/>
    <property type="match status" value="1"/>
</dbReference>
<dbReference type="SUPFAM" id="SSF46785">
    <property type="entry name" value="Winged helix' DNA-binding domain"/>
    <property type="match status" value="1"/>
</dbReference>
<dbReference type="PROSITE" id="PS50931">
    <property type="entry name" value="HTH_LYSR"/>
    <property type="match status" value="1"/>
</dbReference>
<sequence>MTEADTDSRPMARTPTPTLLPLSRMPDATDKGGSDRLTLIDTFVRIVNAGSLSAAAEQLGATQPTVSRRLQALERAVGVRLIQRSTHGMQLTEDGRRCYDRAEELIASWQAFDSEVRGAGQQPVGTLRVVVAHAFGQQRFVAPLATYMKRYPGMRVEWLLHDHMPDFVADGVDCAIRVGEVADESVVAIKLGDVPRIIVAAPELLPDGYAPEHPSELAGLPWLALRTFYRDEIALNHTATGETVRVPFQARMSTDSLYALRSAALLGLGIAVASTWVFEEDLREGRLRQLAPQWRASALPLSLVYPASRLQPRRLRAFIDTMREELGTWLGAPSS</sequence>
<organism evidence="7 8">
    <name type="scientific">Bordetella genomosp. 8</name>
    <dbReference type="NCBI Taxonomy" id="1416806"/>
    <lineage>
        <taxon>Bacteria</taxon>
        <taxon>Pseudomonadati</taxon>
        <taxon>Pseudomonadota</taxon>
        <taxon>Betaproteobacteria</taxon>
        <taxon>Burkholderiales</taxon>
        <taxon>Alcaligenaceae</taxon>
        <taxon>Bordetella</taxon>
    </lineage>
</organism>
<dbReference type="InterPro" id="IPR058163">
    <property type="entry name" value="LysR-type_TF_proteobact-type"/>
</dbReference>
<keyword evidence="8" id="KW-1185">Reference proteome</keyword>
<dbReference type="InterPro" id="IPR005119">
    <property type="entry name" value="LysR_subst-bd"/>
</dbReference>
<keyword evidence="4" id="KW-0804">Transcription</keyword>
<dbReference type="InterPro" id="IPR000847">
    <property type="entry name" value="LysR_HTH_N"/>
</dbReference>
<accession>A0A1W6YL30</accession>
<dbReference type="Pfam" id="PF03466">
    <property type="entry name" value="LysR_substrate"/>
    <property type="match status" value="1"/>
</dbReference>
<evidence type="ECO:0000313" key="8">
    <source>
        <dbReference type="Proteomes" id="UP000194151"/>
    </source>
</evidence>
<dbReference type="GO" id="GO:0043565">
    <property type="term" value="F:sequence-specific DNA binding"/>
    <property type="evidence" value="ECO:0007669"/>
    <property type="project" value="TreeGrafter"/>
</dbReference>
<dbReference type="GO" id="GO:0006351">
    <property type="term" value="P:DNA-templated transcription"/>
    <property type="evidence" value="ECO:0007669"/>
    <property type="project" value="TreeGrafter"/>
</dbReference>
<dbReference type="InterPro" id="IPR036390">
    <property type="entry name" value="WH_DNA-bd_sf"/>
</dbReference>
<dbReference type="Gene3D" id="3.40.190.290">
    <property type="match status" value="1"/>
</dbReference>
<proteinExistence type="inferred from homology"/>
<comment type="similarity">
    <text evidence="1">Belongs to the LysR transcriptional regulatory family.</text>
</comment>
<evidence type="ECO:0000256" key="1">
    <source>
        <dbReference type="ARBA" id="ARBA00009437"/>
    </source>
</evidence>
<protein>
    <submittedName>
        <fullName evidence="7">LysR family transcriptional regulator</fullName>
    </submittedName>
</protein>
<name>A0A1W6YL30_9BORD</name>
<dbReference type="SUPFAM" id="SSF53850">
    <property type="entry name" value="Periplasmic binding protein-like II"/>
    <property type="match status" value="1"/>
</dbReference>
<gene>
    <name evidence="7" type="ORF">CAL12_13520</name>
</gene>
<dbReference type="STRING" id="1416806.CAL12_13520"/>